<dbReference type="InterPro" id="IPR001608">
    <property type="entry name" value="Ala_racemase_N"/>
</dbReference>
<evidence type="ECO:0000313" key="5">
    <source>
        <dbReference type="Proteomes" id="UP000444721"/>
    </source>
</evidence>
<proteinExistence type="inferred from homology"/>
<dbReference type="GO" id="GO:0008721">
    <property type="term" value="F:D-serine ammonia-lyase activity"/>
    <property type="evidence" value="ECO:0007669"/>
    <property type="project" value="TreeGrafter"/>
</dbReference>
<evidence type="ECO:0000256" key="2">
    <source>
        <dbReference type="ARBA" id="ARBA00023239"/>
    </source>
</evidence>
<keyword evidence="5" id="KW-1185">Reference proteome</keyword>
<dbReference type="GO" id="GO:0036088">
    <property type="term" value="P:D-serine catabolic process"/>
    <property type="evidence" value="ECO:0007669"/>
    <property type="project" value="TreeGrafter"/>
</dbReference>
<dbReference type="AlphaFoldDB" id="A0A6A5B249"/>
<feature type="domain" description="D-serine dehydratase-like" evidence="3">
    <location>
        <begin position="290"/>
        <end position="387"/>
    </location>
</feature>
<name>A0A6A5B249_NAEFO</name>
<protein>
    <recommendedName>
        <fullName evidence="3">D-serine dehydratase-like domain-containing protein</fullName>
    </recommendedName>
</protein>
<accession>A0A6A5B249</accession>
<dbReference type="GeneID" id="68115678"/>
<dbReference type="InterPro" id="IPR029066">
    <property type="entry name" value="PLP-binding_barrel"/>
</dbReference>
<organism evidence="4 5">
    <name type="scientific">Naegleria fowleri</name>
    <name type="common">Brain eating amoeba</name>
    <dbReference type="NCBI Taxonomy" id="5763"/>
    <lineage>
        <taxon>Eukaryota</taxon>
        <taxon>Discoba</taxon>
        <taxon>Heterolobosea</taxon>
        <taxon>Tetramitia</taxon>
        <taxon>Eutetramitia</taxon>
        <taxon>Vahlkampfiidae</taxon>
        <taxon>Naegleria</taxon>
    </lineage>
</organism>
<evidence type="ECO:0000259" key="3">
    <source>
        <dbReference type="SMART" id="SM01119"/>
    </source>
</evidence>
<dbReference type="VEuPathDB" id="AmoebaDB:NF0033040"/>
<comment type="similarity">
    <text evidence="1">Belongs to the DSD1 family.</text>
</comment>
<reference evidence="4 5" key="1">
    <citation type="journal article" date="2019" name="Sci. Rep.">
        <title>Nanopore sequencing improves the draft genome of the human pathogenic amoeba Naegleria fowleri.</title>
        <authorList>
            <person name="Liechti N."/>
            <person name="Schurch N."/>
            <person name="Bruggmann R."/>
            <person name="Wittwer M."/>
        </authorList>
    </citation>
    <scope>NUCLEOTIDE SEQUENCE [LARGE SCALE GENOMIC DNA]</scope>
    <source>
        <strain evidence="4 5">ATCC 30894</strain>
    </source>
</reference>
<dbReference type="VEuPathDB" id="AmoebaDB:FDP41_008460"/>
<comment type="caution">
    <text evidence="4">The sequence shown here is derived from an EMBL/GenBank/DDBJ whole genome shotgun (WGS) entry which is preliminary data.</text>
</comment>
<dbReference type="RefSeq" id="XP_044557966.1">
    <property type="nucleotide sequence ID" value="XM_044712316.1"/>
</dbReference>
<gene>
    <name evidence="4" type="ORF">FDP41_008460</name>
</gene>
<dbReference type="Pfam" id="PF01168">
    <property type="entry name" value="Ala_racemase_N"/>
    <property type="match status" value="1"/>
</dbReference>
<dbReference type="EMBL" id="VFQX01000061">
    <property type="protein sequence ID" value="KAF0973253.1"/>
    <property type="molecule type" value="Genomic_DNA"/>
</dbReference>
<dbReference type="OrthoDB" id="20198at2759"/>
<dbReference type="SUPFAM" id="SSF51419">
    <property type="entry name" value="PLP-binding barrel"/>
    <property type="match status" value="1"/>
</dbReference>
<dbReference type="SMART" id="SM01119">
    <property type="entry name" value="D-ser_dehydrat"/>
    <property type="match status" value="1"/>
</dbReference>
<dbReference type="VEuPathDB" id="AmoebaDB:NfTy_093150"/>
<dbReference type="PANTHER" id="PTHR28004">
    <property type="entry name" value="ZGC:162816-RELATED"/>
    <property type="match status" value="1"/>
</dbReference>
<dbReference type="Pfam" id="PF14031">
    <property type="entry name" value="D-ser_dehydrat"/>
    <property type="match status" value="1"/>
</dbReference>
<evidence type="ECO:0000256" key="1">
    <source>
        <dbReference type="ARBA" id="ARBA00005323"/>
    </source>
</evidence>
<dbReference type="Gene3D" id="2.40.37.20">
    <property type="entry name" value="D-serine dehydratase-like domain"/>
    <property type="match status" value="1"/>
</dbReference>
<sequence length="406" mass="45035">MNQKLSSLLLPLSLHNFIGRPLHLVPTPCLLIDEKAYERNLMLMKNRAKELNEMVMTRAHFKAHKCPAIAKDQIERGGAIGVCCQKLSEAVEALKAVDDVLISNEVVNVDKLRVIRNMNEISGKTISLCVDNEQIVTLIDKIMAESNEPNQKLQLVVEYNVGQNRCGTNSEEETLKLIKLIEKCKHVEFKGLQCYKGANQHIVKYEDRKEAVARVVEKVKRLLDYLSQNGVFVKYVTGGGTGTFEFEASSDVFTEIQPGSYLFGDADYGKILTSSNGKTMLEDESAFSQSLYILTTIVSKVPNTRIVVDAGLKASSLDSGVPIIADAEHRKILSNYKPGGDEHGIFEAHSEKAQELINSLNVGDVLKLIPGHVDPTFNMYDMVAFFNPDNHLITRVESITARGPGI</sequence>
<dbReference type="InterPro" id="IPR051466">
    <property type="entry name" value="D-amino_acid_metab_enzyme"/>
</dbReference>
<dbReference type="Proteomes" id="UP000444721">
    <property type="component" value="Unassembled WGS sequence"/>
</dbReference>
<dbReference type="InterPro" id="IPR042208">
    <property type="entry name" value="D-ser_dehydrat-like_sf"/>
</dbReference>
<keyword evidence="2" id="KW-0456">Lyase</keyword>
<dbReference type="OMA" id="TTNMYDH"/>
<dbReference type="InterPro" id="IPR026956">
    <property type="entry name" value="D-ser_dehydrat-like_dom"/>
</dbReference>
<evidence type="ECO:0000313" key="4">
    <source>
        <dbReference type="EMBL" id="KAF0973253.1"/>
    </source>
</evidence>
<dbReference type="Gene3D" id="3.20.20.10">
    <property type="entry name" value="Alanine racemase"/>
    <property type="match status" value="1"/>
</dbReference>
<dbReference type="PANTHER" id="PTHR28004:SF2">
    <property type="entry name" value="D-SERINE DEHYDRATASE"/>
    <property type="match status" value="1"/>
</dbReference>